<keyword evidence="1 6" id="KW-0963">Cytoplasm</keyword>
<evidence type="ECO:0000256" key="6">
    <source>
        <dbReference type="HAMAP-Rule" id="MF_00074"/>
    </source>
</evidence>
<keyword evidence="4 6" id="KW-0808">Transferase</keyword>
<dbReference type="PANTHER" id="PTHR31760:SF0">
    <property type="entry name" value="S-ADENOSYL-L-METHIONINE-DEPENDENT METHYLTRANSFERASES SUPERFAMILY PROTEIN"/>
    <property type="match status" value="1"/>
</dbReference>
<dbReference type="GO" id="GO:0005829">
    <property type="term" value="C:cytosol"/>
    <property type="evidence" value="ECO:0007669"/>
    <property type="project" value="TreeGrafter"/>
</dbReference>
<evidence type="ECO:0000313" key="8">
    <source>
        <dbReference type="Proteomes" id="UP000095401"/>
    </source>
</evidence>
<reference evidence="8" key="1">
    <citation type="submission" date="2016-09" db="EMBL/GenBank/DDBJ databases">
        <title>Acidihalobacter prosperus F5.</title>
        <authorList>
            <person name="Khaleque H.N."/>
            <person name="Ramsay J.P."/>
            <person name="Kaksonen A.H."/>
            <person name="Boxall N.J."/>
            <person name="Watkin E.L.J."/>
        </authorList>
    </citation>
    <scope>NUCLEOTIDE SEQUENCE [LARGE SCALE GENOMIC DNA]</scope>
    <source>
        <strain evidence="8">F5</strain>
    </source>
</reference>
<comment type="subcellular location">
    <subcellularLocation>
        <location evidence="6">Cytoplasm</location>
    </subcellularLocation>
</comment>
<feature type="binding site" evidence="6">
    <location>
        <position position="143"/>
    </location>
    <ligand>
        <name>S-adenosyl-L-methionine</name>
        <dbReference type="ChEBI" id="CHEBI:59789"/>
    </ligand>
</feature>
<feature type="binding site" evidence="6">
    <location>
        <begin position="100"/>
        <end position="102"/>
    </location>
    <ligand>
        <name>S-adenosyl-L-methionine</name>
        <dbReference type="ChEBI" id="CHEBI:59789"/>
    </ligand>
</feature>
<keyword evidence="8" id="KW-1185">Reference proteome</keyword>
<dbReference type="HAMAP" id="MF_00074">
    <property type="entry name" value="16SrRNA_methyltr_G"/>
    <property type="match status" value="1"/>
</dbReference>
<dbReference type="InterPro" id="IPR029063">
    <property type="entry name" value="SAM-dependent_MTases_sf"/>
</dbReference>
<evidence type="ECO:0000256" key="1">
    <source>
        <dbReference type="ARBA" id="ARBA00022490"/>
    </source>
</evidence>
<dbReference type="InterPro" id="IPR003682">
    <property type="entry name" value="rRNA_ssu_MeTfrase_G"/>
</dbReference>
<organism evidence="7 8">
    <name type="scientific">Acidihalobacter yilgarnensis</name>
    <dbReference type="NCBI Taxonomy" id="2819280"/>
    <lineage>
        <taxon>Bacteria</taxon>
        <taxon>Pseudomonadati</taxon>
        <taxon>Pseudomonadota</taxon>
        <taxon>Gammaproteobacteria</taxon>
        <taxon>Chromatiales</taxon>
        <taxon>Ectothiorhodospiraceae</taxon>
        <taxon>Acidihalobacter</taxon>
    </lineage>
</organism>
<evidence type="ECO:0000256" key="3">
    <source>
        <dbReference type="ARBA" id="ARBA00022603"/>
    </source>
</evidence>
<protein>
    <recommendedName>
        <fullName evidence="6">Ribosomal RNA small subunit methyltransferase G</fullName>
        <ecNumber evidence="6">2.1.1.170</ecNumber>
    </recommendedName>
    <alternativeName>
        <fullName evidence="6">16S rRNA 7-methylguanosine methyltransferase</fullName>
        <shortName evidence="6">16S rRNA m7G methyltransferase</shortName>
    </alternativeName>
</protein>
<dbReference type="GO" id="GO:0070043">
    <property type="term" value="F:rRNA (guanine-N7-)-methyltransferase activity"/>
    <property type="evidence" value="ECO:0007669"/>
    <property type="project" value="UniProtKB-UniRule"/>
</dbReference>
<dbReference type="AlphaFoldDB" id="A0A1D8ISN6"/>
<dbReference type="NCBIfam" id="TIGR00138">
    <property type="entry name" value="rsmG_gidB"/>
    <property type="match status" value="1"/>
</dbReference>
<sequence length="214" mass="23742">MDVEAEAHLLAGLEVLGLDTRPERIAMQQRYLALMVRWNRVHNLTAIQGDKALVSHHLLDSLSIQRNLHGRSILDVGSGAGLPGIPLAIYQPDRRFTLLDASAKRVRFQRQCLLELALNNVCAVHERIERYSPAEGFDTVVSRAFSTLADFALAARHTLAPDGHLLAMKGRYPADELEALPRGVRVHAVHALQVPGLDAQRHLVDLGWEANDHN</sequence>
<dbReference type="KEGG" id="aprs:BI364_17115"/>
<comment type="catalytic activity">
    <reaction evidence="6">
        <text>guanosine(527) in 16S rRNA + S-adenosyl-L-methionine = N(7)-methylguanosine(527) in 16S rRNA + S-adenosyl-L-homocysteine</text>
        <dbReference type="Rhea" id="RHEA:42732"/>
        <dbReference type="Rhea" id="RHEA-COMP:10209"/>
        <dbReference type="Rhea" id="RHEA-COMP:10210"/>
        <dbReference type="ChEBI" id="CHEBI:57856"/>
        <dbReference type="ChEBI" id="CHEBI:59789"/>
        <dbReference type="ChEBI" id="CHEBI:74269"/>
        <dbReference type="ChEBI" id="CHEBI:74480"/>
        <dbReference type="EC" id="2.1.1.170"/>
    </reaction>
</comment>
<comment type="similarity">
    <text evidence="6">Belongs to the methyltransferase superfamily. RNA methyltransferase RsmG family.</text>
</comment>
<accession>A0A1D8ISN6</accession>
<comment type="function">
    <text evidence="6">Specifically methylates the N7 position of guanine in position 527 of 16S rRNA.</text>
</comment>
<dbReference type="Gene3D" id="3.40.50.150">
    <property type="entry name" value="Vaccinia Virus protein VP39"/>
    <property type="match status" value="1"/>
</dbReference>
<keyword evidence="5 6" id="KW-0949">S-adenosyl-L-methionine</keyword>
<proteinExistence type="inferred from homology"/>
<dbReference type="PIRSF" id="PIRSF003078">
    <property type="entry name" value="GidB"/>
    <property type="match status" value="1"/>
</dbReference>
<dbReference type="EC" id="2.1.1.170" evidence="6"/>
<dbReference type="CDD" id="cd02440">
    <property type="entry name" value="AdoMet_MTases"/>
    <property type="match status" value="1"/>
</dbReference>
<feature type="binding site" evidence="6">
    <location>
        <position position="82"/>
    </location>
    <ligand>
        <name>S-adenosyl-L-methionine</name>
        <dbReference type="ChEBI" id="CHEBI:59789"/>
    </ligand>
</feature>
<name>A0A1D8ISN6_9GAMM</name>
<dbReference type="SUPFAM" id="SSF53335">
    <property type="entry name" value="S-adenosyl-L-methionine-dependent methyltransferases"/>
    <property type="match status" value="1"/>
</dbReference>
<keyword evidence="3 6" id="KW-0489">Methyltransferase</keyword>
<dbReference type="RefSeq" id="WP_070079766.1">
    <property type="nucleotide sequence ID" value="NZ_CP017415.1"/>
</dbReference>
<evidence type="ECO:0000256" key="4">
    <source>
        <dbReference type="ARBA" id="ARBA00022679"/>
    </source>
</evidence>
<dbReference type="PANTHER" id="PTHR31760">
    <property type="entry name" value="S-ADENOSYL-L-METHIONINE-DEPENDENT METHYLTRANSFERASES SUPERFAMILY PROTEIN"/>
    <property type="match status" value="1"/>
</dbReference>
<feature type="binding site" evidence="6">
    <location>
        <begin position="128"/>
        <end position="129"/>
    </location>
    <ligand>
        <name>S-adenosyl-L-methionine</name>
        <dbReference type="ChEBI" id="CHEBI:59789"/>
    </ligand>
</feature>
<evidence type="ECO:0000256" key="2">
    <source>
        <dbReference type="ARBA" id="ARBA00022552"/>
    </source>
</evidence>
<dbReference type="EMBL" id="CP017415">
    <property type="protein sequence ID" value="AOU99417.1"/>
    <property type="molecule type" value="Genomic_DNA"/>
</dbReference>
<dbReference type="Proteomes" id="UP000095401">
    <property type="component" value="Chromosome"/>
</dbReference>
<evidence type="ECO:0000313" key="7">
    <source>
        <dbReference type="EMBL" id="AOU99417.1"/>
    </source>
</evidence>
<gene>
    <name evidence="6" type="primary">rsmG</name>
    <name evidence="7" type="ORF">BI364_17115</name>
</gene>
<feature type="binding site" evidence="6">
    <location>
        <position position="77"/>
    </location>
    <ligand>
        <name>S-adenosyl-L-methionine</name>
        <dbReference type="ChEBI" id="CHEBI:59789"/>
    </ligand>
</feature>
<dbReference type="Pfam" id="PF02527">
    <property type="entry name" value="GidB"/>
    <property type="match status" value="1"/>
</dbReference>
<keyword evidence="2 6" id="KW-0698">rRNA processing</keyword>
<evidence type="ECO:0000256" key="5">
    <source>
        <dbReference type="ARBA" id="ARBA00022691"/>
    </source>
</evidence>